<keyword evidence="3" id="KW-0406">Ion transport</keyword>
<keyword evidence="3" id="KW-0813">Transport</keyword>
<name>A0A3E1KCP5_9GAMM</name>
<evidence type="ECO:0000256" key="1">
    <source>
        <dbReference type="SAM" id="Phobius"/>
    </source>
</evidence>
<comment type="caution">
    <text evidence="3">The sequence shown here is derived from an EMBL/GenBank/DDBJ whole genome shotgun (WGS) entry which is preliminary data.</text>
</comment>
<feature type="transmembrane region" description="Helical" evidence="1">
    <location>
        <begin position="111"/>
        <end position="129"/>
    </location>
</feature>
<feature type="domain" description="Potassium channel" evidence="2">
    <location>
        <begin position="51"/>
        <end position="125"/>
    </location>
</feature>
<keyword evidence="1" id="KW-0472">Membrane</keyword>
<feature type="transmembrane region" description="Helical" evidence="1">
    <location>
        <begin position="36"/>
        <end position="58"/>
    </location>
</feature>
<gene>
    <name evidence="3" type="ORF">DZC52_01015</name>
</gene>
<dbReference type="OrthoDB" id="9813518at2"/>
<evidence type="ECO:0000313" key="3">
    <source>
        <dbReference type="EMBL" id="RFF32745.1"/>
    </source>
</evidence>
<dbReference type="InterPro" id="IPR013099">
    <property type="entry name" value="K_chnl_dom"/>
</dbReference>
<reference evidence="3 4" key="1">
    <citation type="submission" date="2018-08" db="EMBL/GenBank/DDBJ databases">
        <title>Wenzhouxiangella salilacus sp. nov., a novel bacterium isolated from a saline lake in Xinjiang Province, China.</title>
        <authorList>
            <person name="Han S."/>
        </authorList>
    </citation>
    <scope>NUCLEOTIDE SEQUENCE [LARGE SCALE GENOMIC DNA]</scope>
    <source>
        <strain evidence="3 4">XDB06</strain>
    </source>
</reference>
<proteinExistence type="predicted"/>
<accession>A0A3E1KCP5</accession>
<keyword evidence="1" id="KW-1133">Transmembrane helix</keyword>
<dbReference type="SUPFAM" id="SSF81324">
    <property type="entry name" value="Voltage-gated potassium channels"/>
    <property type="match status" value="1"/>
</dbReference>
<keyword evidence="1" id="KW-0812">Transmembrane</keyword>
<dbReference type="EMBL" id="QUZK01000004">
    <property type="protein sequence ID" value="RFF32745.1"/>
    <property type="molecule type" value="Genomic_DNA"/>
</dbReference>
<dbReference type="Proteomes" id="UP000260351">
    <property type="component" value="Unassembled WGS sequence"/>
</dbReference>
<protein>
    <submittedName>
        <fullName evidence="3">Two pore domain potassium channel family protein</fullName>
    </submittedName>
</protein>
<dbReference type="Pfam" id="PF07885">
    <property type="entry name" value="Ion_trans_2"/>
    <property type="match status" value="1"/>
</dbReference>
<evidence type="ECO:0000313" key="4">
    <source>
        <dbReference type="Proteomes" id="UP000260351"/>
    </source>
</evidence>
<dbReference type="Gene3D" id="1.10.287.70">
    <property type="match status" value="1"/>
</dbReference>
<keyword evidence="4" id="KW-1185">Reference proteome</keyword>
<sequence length="141" mass="15722">MLAVVLHFEVIFGLNRWGAGRRIASRGRNHHHRPTLLLVMFALLLAHVAEIWLFGLAYSVLLSDPSYGGIEGYESLDFLDCVYFSATTYTTVGWGDLFATGPIRFLAGTEALVGFMLITWSASFVYLIMARTWGQEDKSGL</sequence>
<organism evidence="3 4">
    <name type="scientific">Wenzhouxiangella sediminis</name>
    <dbReference type="NCBI Taxonomy" id="1792836"/>
    <lineage>
        <taxon>Bacteria</taxon>
        <taxon>Pseudomonadati</taxon>
        <taxon>Pseudomonadota</taxon>
        <taxon>Gammaproteobacteria</taxon>
        <taxon>Chromatiales</taxon>
        <taxon>Wenzhouxiangellaceae</taxon>
        <taxon>Wenzhouxiangella</taxon>
    </lineage>
</organism>
<dbReference type="GO" id="GO:0034220">
    <property type="term" value="P:monoatomic ion transmembrane transport"/>
    <property type="evidence" value="ECO:0007669"/>
    <property type="project" value="UniProtKB-KW"/>
</dbReference>
<keyword evidence="3" id="KW-0407">Ion channel</keyword>
<evidence type="ECO:0000259" key="2">
    <source>
        <dbReference type="Pfam" id="PF07885"/>
    </source>
</evidence>
<dbReference type="AlphaFoldDB" id="A0A3E1KCP5"/>